<keyword evidence="2" id="KW-1133">Transmembrane helix</keyword>
<evidence type="ECO:0000256" key="2">
    <source>
        <dbReference type="SAM" id="Phobius"/>
    </source>
</evidence>
<dbReference type="Pfam" id="PF07885">
    <property type="entry name" value="Ion_trans_2"/>
    <property type="match status" value="1"/>
</dbReference>
<dbReference type="PANTHER" id="PTHR43833">
    <property type="entry name" value="POTASSIUM CHANNEL PROTEIN 2-RELATED-RELATED"/>
    <property type="match status" value="1"/>
</dbReference>
<dbReference type="SUPFAM" id="SSF81324">
    <property type="entry name" value="Voltage-gated potassium channels"/>
    <property type="match status" value="1"/>
</dbReference>
<evidence type="ECO:0000259" key="3">
    <source>
        <dbReference type="PROSITE" id="PS51201"/>
    </source>
</evidence>
<feature type="transmembrane region" description="Helical" evidence="2">
    <location>
        <begin position="49"/>
        <end position="67"/>
    </location>
</feature>
<evidence type="ECO:0000259" key="4">
    <source>
        <dbReference type="PROSITE" id="PS51202"/>
    </source>
</evidence>
<dbReference type="PANTHER" id="PTHR43833:SF9">
    <property type="entry name" value="POTASSIUM CHANNEL PROTEIN YUGO-RELATED"/>
    <property type="match status" value="1"/>
</dbReference>
<dbReference type="InterPro" id="IPR036721">
    <property type="entry name" value="RCK_C_sf"/>
</dbReference>
<dbReference type="PROSITE" id="PS51202">
    <property type="entry name" value="RCK_C"/>
    <property type="match status" value="1"/>
</dbReference>
<keyword evidence="6" id="KW-1185">Reference proteome</keyword>
<dbReference type="InterPro" id="IPR013099">
    <property type="entry name" value="K_chnl_dom"/>
</dbReference>
<dbReference type="GO" id="GO:0006813">
    <property type="term" value="P:potassium ion transport"/>
    <property type="evidence" value="ECO:0007669"/>
    <property type="project" value="InterPro"/>
</dbReference>
<proteinExistence type="predicted"/>
<evidence type="ECO:0000313" key="6">
    <source>
        <dbReference type="Proteomes" id="UP000185812"/>
    </source>
</evidence>
<keyword evidence="5" id="KW-0407">Ion channel</keyword>
<reference evidence="6" key="1">
    <citation type="submission" date="2016-11" db="EMBL/GenBank/DDBJ databases">
        <authorList>
            <person name="Varghese N."/>
            <person name="Submissions S."/>
        </authorList>
    </citation>
    <scope>NUCLEOTIDE SEQUENCE [LARGE SCALE GENOMIC DNA]</scope>
    <source>
        <strain evidence="6">DSM 22212</strain>
    </source>
</reference>
<dbReference type="OrthoDB" id="9781411at2"/>
<dbReference type="Gene3D" id="3.30.70.1450">
    <property type="entry name" value="Regulator of K+ conductance, C-terminal domain"/>
    <property type="match status" value="1"/>
</dbReference>
<evidence type="ECO:0000313" key="5">
    <source>
        <dbReference type="EMBL" id="SHK10935.1"/>
    </source>
</evidence>
<evidence type="ECO:0000256" key="1">
    <source>
        <dbReference type="ARBA" id="ARBA00004651"/>
    </source>
</evidence>
<dbReference type="GO" id="GO:0008324">
    <property type="term" value="F:monoatomic cation transmembrane transporter activity"/>
    <property type="evidence" value="ECO:0007669"/>
    <property type="project" value="InterPro"/>
</dbReference>
<keyword evidence="2" id="KW-0472">Membrane</keyword>
<keyword evidence="5" id="KW-0813">Transport</keyword>
<dbReference type="InterPro" id="IPR003148">
    <property type="entry name" value="RCK_N"/>
</dbReference>
<dbReference type="RefSeq" id="WP_084660491.1">
    <property type="nucleotide sequence ID" value="NZ_FRAU01000001.1"/>
</dbReference>
<feature type="domain" description="RCK C-terminal" evidence="4">
    <location>
        <begin position="262"/>
        <end position="348"/>
    </location>
</feature>
<dbReference type="Pfam" id="PF02254">
    <property type="entry name" value="TrkA_N"/>
    <property type="match status" value="1"/>
</dbReference>
<dbReference type="Proteomes" id="UP000185812">
    <property type="component" value="Unassembled WGS sequence"/>
</dbReference>
<organism evidence="5 6">
    <name type="scientific">Rhodothermus profundi</name>
    <dbReference type="NCBI Taxonomy" id="633813"/>
    <lineage>
        <taxon>Bacteria</taxon>
        <taxon>Pseudomonadati</taxon>
        <taxon>Rhodothermota</taxon>
        <taxon>Rhodothermia</taxon>
        <taxon>Rhodothermales</taxon>
        <taxon>Rhodothermaceae</taxon>
        <taxon>Rhodothermus</taxon>
    </lineage>
</organism>
<feature type="transmembrane region" description="Helical" evidence="2">
    <location>
        <begin position="25"/>
        <end position="43"/>
    </location>
</feature>
<gene>
    <name evidence="5" type="ORF">SAMN04488087_0305</name>
</gene>
<sequence>MSSLNRFFERLLHWIVHAEAERREILLGSLLLVFIMLGGTMGYRIIEGWTWIEAFYMTFITLTTIGFSEVRPLSEAGRLFTVLVALAGIGTVAFIATRMVQFILSNTALRDRYLRRKLRAMHDHFIVCGYGRVGKRIVEDLLQAGRPVVVIERAAEELEELRAAHLVFVAGDAEEEETLRQAGIDRARALILALADDSANVFVTLLARELNPNVFILARTNDHKNMRKLLRAGANKVIAPSEVGADRMAQVVLRPHVDAFMERVLGTGALGLQMEEIRIEAGAPLAGKTLAESNFRQRYNAIVVAIVDGQTGAIRYNPGADARLQADDILIVLGIPEAIEKLQTEGCRAP</sequence>
<dbReference type="InterPro" id="IPR006037">
    <property type="entry name" value="RCK_C"/>
</dbReference>
<keyword evidence="5" id="KW-0406">Ion transport</keyword>
<name>A0A1M6PSK9_9BACT</name>
<dbReference type="PROSITE" id="PS51201">
    <property type="entry name" value="RCK_N"/>
    <property type="match status" value="1"/>
</dbReference>
<dbReference type="GO" id="GO:0005886">
    <property type="term" value="C:plasma membrane"/>
    <property type="evidence" value="ECO:0007669"/>
    <property type="project" value="UniProtKB-SubCell"/>
</dbReference>
<dbReference type="InterPro" id="IPR036291">
    <property type="entry name" value="NAD(P)-bd_dom_sf"/>
</dbReference>
<dbReference type="STRING" id="633813.SAMN04488087_0305"/>
<comment type="subcellular location">
    <subcellularLocation>
        <location evidence="1">Cell membrane</location>
        <topology evidence="1">Multi-pass membrane protein</topology>
    </subcellularLocation>
</comment>
<feature type="transmembrane region" description="Helical" evidence="2">
    <location>
        <begin position="79"/>
        <end position="104"/>
    </location>
</feature>
<dbReference type="EMBL" id="FRAU01000001">
    <property type="protein sequence ID" value="SHK10935.1"/>
    <property type="molecule type" value="Genomic_DNA"/>
</dbReference>
<dbReference type="Gene3D" id="1.10.287.70">
    <property type="match status" value="1"/>
</dbReference>
<dbReference type="AlphaFoldDB" id="A0A1M6PSK9"/>
<dbReference type="Gene3D" id="3.40.50.720">
    <property type="entry name" value="NAD(P)-binding Rossmann-like Domain"/>
    <property type="match status" value="1"/>
</dbReference>
<dbReference type="SUPFAM" id="SSF51735">
    <property type="entry name" value="NAD(P)-binding Rossmann-fold domains"/>
    <property type="match status" value="1"/>
</dbReference>
<keyword evidence="2" id="KW-0812">Transmembrane</keyword>
<protein>
    <submittedName>
        <fullName evidence="5">Voltage-gated potassium channel</fullName>
    </submittedName>
</protein>
<dbReference type="SUPFAM" id="SSF116726">
    <property type="entry name" value="TrkA C-terminal domain-like"/>
    <property type="match status" value="1"/>
</dbReference>
<feature type="domain" description="RCK N-terminal" evidence="3">
    <location>
        <begin position="122"/>
        <end position="239"/>
    </location>
</feature>
<dbReference type="InterPro" id="IPR050721">
    <property type="entry name" value="Trk_Ktr_HKT_K-transport"/>
</dbReference>
<accession>A0A1M6PSK9</accession>
<dbReference type="Pfam" id="PF02080">
    <property type="entry name" value="TrkA_C"/>
    <property type="match status" value="1"/>
</dbReference>